<evidence type="ECO:0000259" key="6">
    <source>
        <dbReference type="Pfam" id="PF18265"/>
    </source>
</evidence>
<dbReference type="STRING" id="1128400.I2FZH4"/>
<keyword evidence="2" id="KW-0143">Chaperone</keyword>
<dbReference type="HOGENOM" id="CLU_073146_1_0_1"/>
<feature type="coiled-coil region" evidence="4">
    <location>
        <begin position="88"/>
        <end position="115"/>
    </location>
</feature>
<dbReference type="PANTHER" id="PTHR12651">
    <property type="entry name" value="26S PROTEASOME NON-ATPASE REGULATORY SUBUNIT 9"/>
    <property type="match status" value="1"/>
</dbReference>
<keyword evidence="7" id="KW-0647">Proteasome</keyword>
<sequence>MSRDLNVDIHNTSSGVDDVDVSSVLSQPLPTEPAPARTEAMSLLELQKQLDADISRHMAVLTYNGVNMATPLIDPHGFPLGNKDLMAIRSARQRINVLRNDSKALRDRISKLLELAINGDALPPSSSVAATASTRGTTGSQQELRAFAIVNSVADNSPAQTAGLEAGDQILKFGRVTAEDPEGLGALAALAAPGVVVDGAGIELLVQREGVADTVVLTLIPRAGWGGRGLLGCHLLPL</sequence>
<gene>
    <name evidence="7" type="ORF">UHOR_03624</name>
</gene>
<accession>I2FZH4</accession>
<dbReference type="eggNOG" id="KOG3129">
    <property type="taxonomic scope" value="Eukaryota"/>
</dbReference>
<evidence type="ECO:0000256" key="3">
    <source>
        <dbReference type="ARBA" id="ARBA00068021"/>
    </source>
</evidence>
<dbReference type="GO" id="GO:0000502">
    <property type="term" value="C:proteasome complex"/>
    <property type="evidence" value="ECO:0007669"/>
    <property type="project" value="UniProtKB-KW"/>
</dbReference>
<dbReference type="InterPro" id="IPR041489">
    <property type="entry name" value="PDZ_6"/>
</dbReference>
<name>I2FZH4_USTHO</name>
<evidence type="ECO:0000256" key="1">
    <source>
        <dbReference type="ARBA" id="ARBA00005256"/>
    </source>
</evidence>
<dbReference type="InterPro" id="IPR040815">
    <property type="entry name" value="Nas2_N"/>
</dbReference>
<evidence type="ECO:0000313" key="7">
    <source>
        <dbReference type="EMBL" id="CCF52317.1"/>
    </source>
</evidence>
<feature type="domain" description="PDZ" evidence="5">
    <location>
        <begin position="149"/>
        <end position="189"/>
    </location>
</feature>
<dbReference type="GO" id="GO:0005737">
    <property type="term" value="C:cytoplasm"/>
    <property type="evidence" value="ECO:0007669"/>
    <property type="project" value="TreeGrafter"/>
</dbReference>
<dbReference type="InterPro" id="IPR036034">
    <property type="entry name" value="PDZ_sf"/>
</dbReference>
<organism evidence="7 8">
    <name type="scientific">Ustilago hordei</name>
    <name type="common">Barley covered smut fungus</name>
    <dbReference type="NCBI Taxonomy" id="120017"/>
    <lineage>
        <taxon>Eukaryota</taxon>
        <taxon>Fungi</taxon>
        <taxon>Dikarya</taxon>
        <taxon>Basidiomycota</taxon>
        <taxon>Ustilaginomycotina</taxon>
        <taxon>Ustilaginomycetes</taxon>
        <taxon>Ustilaginales</taxon>
        <taxon>Ustilaginaceae</taxon>
        <taxon>Ustilago</taxon>
    </lineage>
</organism>
<keyword evidence="8" id="KW-1185">Reference proteome</keyword>
<dbReference type="Pfam" id="PF17820">
    <property type="entry name" value="PDZ_6"/>
    <property type="match status" value="1"/>
</dbReference>
<dbReference type="OMA" id="DWGGRGM"/>
<evidence type="ECO:0000259" key="5">
    <source>
        <dbReference type="Pfam" id="PF17820"/>
    </source>
</evidence>
<evidence type="ECO:0000256" key="2">
    <source>
        <dbReference type="ARBA" id="ARBA00023186"/>
    </source>
</evidence>
<evidence type="ECO:0000256" key="4">
    <source>
        <dbReference type="SAM" id="Coils"/>
    </source>
</evidence>
<dbReference type="Gene3D" id="2.30.42.10">
    <property type="match status" value="1"/>
</dbReference>
<dbReference type="Proteomes" id="UP000006174">
    <property type="component" value="Unassembled WGS sequence"/>
</dbReference>
<proteinExistence type="inferred from homology"/>
<dbReference type="Gene3D" id="6.10.140.1710">
    <property type="match status" value="1"/>
</dbReference>
<evidence type="ECO:0000313" key="8">
    <source>
        <dbReference type="Proteomes" id="UP000006174"/>
    </source>
</evidence>
<dbReference type="EMBL" id="CAGI01000172">
    <property type="protein sequence ID" value="CCF52317.1"/>
    <property type="molecule type" value="Genomic_DNA"/>
</dbReference>
<dbReference type="Pfam" id="PF18265">
    <property type="entry name" value="Nas2_N"/>
    <property type="match status" value="1"/>
</dbReference>
<feature type="domain" description="Nas2 N-terminal" evidence="6">
    <location>
        <begin position="42"/>
        <end position="114"/>
    </location>
</feature>
<dbReference type="GO" id="GO:0005634">
    <property type="term" value="C:nucleus"/>
    <property type="evidence" value="ECO:0007669"/>
    <property type="project" value="TreeGrafter"/>
</dbReference>
<dbReference type="InterPro" id="IPR035269">
    <property type="entry name" value="PSMD9"/>
</dbReference>
<keyword evidence="4" id="KW-0175">Coiled coil</keyword>
<protein>
    <recommendedName>
        <fullName evidence="3">Probable 26S proteasome regulatory subunit p27</fullName>
    </recommendedName>
</protein>
<reference evidence="7 8" key="1">
    <citation type="journal article" date="2012" name="Plant Cell">
        <title>Genome comparison of barley and maize smut fungi reveals targeted loss of RNA silencing components and species-specific presence of transposable elements.</title>
        <authorList>
            <person name="Laurie J.D."/>
            <person name="Ali S."/>
            <person name="Linning R."/>
            <person name="Mannhaupt G."/>
            <person name="Wong P."/>
            <person name="Gueldener U."/>
            <person name="Muensterkoetter M."/>
            <person name="Moore R."/>
            <person name="Kahmann R."/>
            <person name="Bakkeren G."/>
            <person name="Schirawski J."/>
        </authorList>
    </citation>
    <scope>NUCLEOTIDE SEQUENCE [LARGE SCALE GENOMIC DNA]</scope>
    <source>
        <strain evidence="8">Uh4875-4</strain>
    </source>
</reference>
<dbReference type="AlphaFoldDB" id="I2FZH4"/>
<dbReference type="FunFam" id="2.30.42.10:FF:000107">
    <property type="entry name" value="26S proteasome non-ATPase regulatory subunit 9"/>
    <property type="match status" value="1"/>
</dbReference>
<comment type="caution">
    <text evidence="7">The sequence shown here is derived from an EMBL/GenBank/DDBJ whole genome shotgun (WGS) entry which is preliminary data.</text>
</comment>
<comment type="similarity">
    <text evidence="1">Belongs to the proteasome subunit p27 family.</text>
</comment>
<dbReference type="PANTHER" id="PTHR12651:SF1">
    <property type="entry name" value="26S PROTEASOME NON-ATPASE REGULATORY SUBUNIT 9"/>
    <property type="match status" value="1"/>
</dbReference>
<dbReference type="GO" id="GO:0070682">
    <property type="term" value="P:proteasome regulatory particle assembly"/>
    <property type="evidence" value="ECO:0007669"/>
    <property type="project" value="InterPro"/>
</dbReference>
<dbReference type="SUPFAM" id="SSF50156">
    <property type="entry name" value="PDZ domain-like"/>
    <property type="match status" value="1"/>
</dbReference>